<sequence>MLAGIMRAPVSFFDVTPLGRIINRFSADLSFCDDILPSTVFGVTNNITVVLTTFAVIVVSMPPMLLLMIPLSFAYIYLQKRYNYSSRELERISSMMNSPVLAHFQEITDGVSTICAYGQQSRFMLESQKRLAQKIRSNISYNSLLRWLTLRLEFLGNAVTLGTCLWAIISLQYFGFNDAGLLGLVITYSLNVMGSLNWFIRDYAELENSMTHLERIVEYANLTPEAPTVIEDNRPKKEWPEQGLVEFKNFSMRYREGLDLVLKDLSFRILPRQKVGIVGRTGAGKSSMTLALFRIVEAAGGQILLDGEDIIQYGLFDVRSKLAVIPQDPLLFAGTLRENLDPFNNYTDQDIWRALEQAHLAEYIRSKDERLQFVVTHKGDNFSAGQKQLICLARALLKQAKVLMLDEATAAIDIATDAIIQHTIRNEFKNCTVLTIAHRLETITDSDMILVIDAGRLAEYDTPQNLLANKNSLFAKLLEKSHTL</sequence>
<feature type="domain" description="ABC transmembrane type-1" evidence="12">
    <location>
        <begin position="1"/>
        <end position="208"/>
    </location>
</feature>
<name>A0A2G5B1F3_COERN</name>
<evidence type="ECO:0000256" key="8">
    <source>
        <dbReference type="ARBA" id="ARBA00022989"/>
    </source>
</evidence>
<dbReference type="GO" id="GO:0016887">
    <property type="term" value="F:ATP hydrolysis activity"/>
    <property type="evidence" value="ECO:0007669"/>
    <property type="project" value="InterPro"/>
</dbReference>
<dbReference type="InterPro" id="IPR027417">
    <property type="entry name" value="P-loop_NTPase"/>
</dbReference>
<accession>A0A2G5B1F3</accession>
<evidence type="ECO:0000313" key="14">
    <source>
        <dbReference type="Proteomes" id="UP000242474"/>
    </source>
</evidence>
<feature type="transmembrane region" description="Helical" evidence="10">
    <location>
        <begin position="180"/>
        <end position="200"/>
    </location>
</feature>
<dbReference type="InterPro" id="IPR003593">
    <property type="entry name" value="AAA+_ATPase"/>
</dbReference>
<evidence type="ECO:0000256" key="2">
    <source>
        <dbReference type="ARBA" id="ARBA00009726"/>
    </source>
</evidence>
<keyword evidence="7" id="KW-0067">ATP-binding</keyword>
<evidence type="ECO:0000256" key="6">
    <source>
        <dbReference type="ARBA" id="ARBA00022741"/>
    </source>
</evidence>
<dbReference type="PANTHER" id="PTHR24223:SF443">
    <property type="entry name" value="MULTIDRUG-RESISTANCE LIKE PROTEIN 1, ISOFORM I"/>
    <property type="match status" value="1"/>
</dbReference>
<evidence type="ECO:0000256" key="9">
    <source>
        <dbReference type="ARBA" id="ARBA00023136"/>
    </source>
</evidence>
<comment type="similarity">
    <text evidence="2">Belongs to the ABC transporter superfamily. ABCC family. Conjugate transporter (TC 3.A.1.208) subfamily.</text>
</comment>
<proteinExistence type="inferred from homology"/>
<dbReference type="PROSITE" id="PS50893">
    <property type="entry name" value="ABC_TRANSPORTER_2"/>
    <property type="match status" value="1"/>
</dbReference>
<keyword evidence="14" id="KW-1185">Reference proteome</keyword>
<feature type="transmembrane region" description="Helical" evidence="10">
    <location>
        <begin position="154"/>
        <end position="174"/>
    </location>
</feature>
<dbReference type="GO" id="GO:0005524">
    <property type="term" value="F:ATP binding"/>
    <property type="evidence" value="ECO:0007669"/>
    <property type="project" value="UniProtKB-KW"/>
</dbReference>
<keyword evidence="3" id="KW-0813">Transport</keyword>
<dbReference type="InterPro" id="IPR050173">
    <property type="entry name" value="ABC_transporter_C-like"/>
</dbReference>
<dbReference type="CDD" id="cd18580">
    <property type="entry name" value="ABC_6TM_ABCC_D2"/>
    <property type="match status" value="1"/>
</dbReference>
<dbReference type="Proteomes" id="UP000242474">
    <property type="component" value="Unassembled WGS sequence"/>
</dbReference>
<dbReference type="GO" id="GO:0000329">
    <property type="term" value="C:fungal-type vacuole membrane"/>
    <property type="evidence" value="ECO:0007669"/>
    <property type="project" value="UniProtKB-ARBA"/>
</dbReference>
<dbReference type="OrthoDB" id="6500128at2759"/>
<evidence type="ECO:0000256" key="1">
    <source>
        <dbReference type="ARBA" id="ARBA00004128"/>
    </source>
</evidence>
<evidence type="ECO:0000259" key="12">
    <source>
        <dbReference type="PROSITE" id="PS50929"/>
    </source>
</evidence>
<dbReference type="CDD" id="cd03244">
    <property type="entry name" value="ABCC_MRP_domain2"/>
    <property type="match status" value="1"/>
</dbReference>
<feature type="transmembrane region" description="Helical" evidence="10">
    <location>
        <begin position="47"/>
        <end position="78"/>
    </location>
</feature>
<dbReference type="InterPro" id="IPR036640">
    <property type="entry name" value="ABC1_TM_sf"/>
</dbReference>
<dbReference type="AlphaFoldDB" id="A0A2G5B1F3"/>
<dbReference type="GO" id="GO:0140359">
    <property type="term" value="F:ABC-type transporter activity"/>
    <property type="evidence" value="ECO:0007669"/>
    <property type="project" value="InterPro"/>
</dbReference>
<keyword evidence="4 10" id="KW-0812">Transmembrane</keyword>
<gene>
    <name evidence="13" type="ORF">COEREDRAFT_83870</name>
</gene>
<dbReference type="Gene3D" id="3.40.50.300">
    <property type="entry name" value="P-loop containing nucleotide triphosphate hydrolases"/>
    <property type="match status" value="1"/>
</dbReference>
<dbReference type="InterPro" id="IPR003439">
    <property type="entry name" value="ABC_transporter-like_ATP-bd"/>
</dbReference>
<keyword evidence="9 10" id="KW-0472">Membrane</keyword>
<evidence type="ECO:0000256" key="7">
    <source>
        <dbReference type="ARBA" id="ARBA00022840"/>
    </source>
</evidence>
<feature type="domain" description="ABC transporter" evidence="11">
    <location>
        <begin position="245"/>
        <end position="479"/>
    </location>
</feature>
<dbReference type="SMART" id="SM00382">
    <property type="entry name" value="AAA"/>
    <property type="match status" value="1"/>
</dbReference>
<keyword evidence="5" id="KW-0677">Repeat</keyword>
<dbReference type="PANTHER" id="PTHR24223">
    <property type="entry name" value="ATP-BINDING CASSETTE SUB-FAMILY C"/>
    <property type="match status" value="1"/>
</dbReference>
<dbReference type="EMBL" id="KZ303564">
    <property type="protein sequence ID" value="PIA12845.1"/>
    <property type="molecule type" value="Genomic_DNA"/>
</dbReference>
<dbReference type="STRING" id="763665.A0A2G5B1F3"/>
<comment type="subcellular location">
    <subcellularLocation>
        <location evidence="1">Vacuole membrane</location>
        <topology evidence="1">Multi-pass membrane protein</topology>
    </subcellularLocation>
</comment>
<dbReference type="InterPro" id="IPR017871">
    <property type="entry name" value="ABC_transporter-like_CS"/>
</dbReference>
<evidence type="ECO:0000313" key="13">
    <source>
        <dbReference type="EMBL" id="PIA12845.1"/>
    </source>
</evidence>
<protein>
    <submittedName>
        <fullName evidence="13">Canalicular multispecific organic anion transporter 2-like protein</fullName>
    </submittedName>
</protein>
<reference evidence="13 14" key="1">
    <citation type="journal article" date="2015" name="Genome Biol. Evol.">
        <title>Phylogenomic analyses indicate that early fungi evolved digesting cell walls of algal ancestors of land plants.</title>
        <authorList>
            <person name="Chang Y."/>
            <person name="Wang S."/>
            <person name="Sekimoto S."/>
            <person name="Aerts A.L."/>
            <person name="Choi C."/>
            <person name="Clum A."/>
            <person name="LaButti K.M."/>
            <person name="Lindquist E.A."/>
            <person name="Yee Ngan C."/>
            <person name="Ohm R.A."/>
            <person name="Salamov A.A."/>
            <person name="Grigoriev I.V."/>
            <person name="Spatafora J.W."/>
            <person name="Berbee M.L."/>
        </authorList>
    </citation>
    <scope>NUCLEOTIDE SEQUENCE [LARGE SCALE GENOMIC DNA]</scope>
    <source>
        <strain evidence="13 14">NRRL 1564</strain>
    </source>
</reference>
<evidence type="ECO:0000256" key="4">
    <source>
        <dbReference type="ARBA" id="ARBA00022692"/>
    </source>
</evidence>
<dbReference type="Pfam" id="PF00005">
    <property type="entry name" value="ABC_tran"/>
    <property type="match status" value="1"/>
</dbReference>
<dbReference type="FunFam" id="3.40.50.300:FF:000074">
    <property type="entry name" value="Multidrug resistance-associated protein 5 isoform 1"/>
    <property type="match status" value="1"/>
</dbReference>
<dbReference type="SUPFAM" id="SSF90123">
    <property type="entry name" value="ABC transporter transmembrane region"/>
    <property type="match status" value="1"/>
</dbReference>
<organism evidence="13 14">
    <name type="scientific">Coemansia reversa (strain ATCC 12441 / NRRL 1564)</name>
    <dbReference type="NCBI Taxonomy" id="763665"/>
    <lineage>
        <taxon>Eukaryota</taxon>
        <taxon>Fungi</taxon>
        <taxon>Fungi incertae sedis</taxon>
        <taxon>Zoopagomycota</taxon>
        <taxon>Kickxellomycotina</taxon>
        <taxon>Kickxellomycetes</taxon>
        <taxon>Kickxellales</taxon>
        <taxon>Kickxellaceae</taxon>
        <taxon>Coemansia</taxon>
    </lineage>
</organism>
<dbReference type="SUPFAM" id="SSF52540">
    <property type="entry name" value="P-loop containing nucleoside triphosphate hydrolases"/>
    <property type="match status" value="1"/>
</dbReference>
<evidence type="ECO:0000256" key="5">
    <source>
        <dbReference type="ARBA" id="ARBA00022737"/>
    </source>
</evidence>
<dbReference type="FunFam" id="1.20.1560.10:FF:000013">
    <property type="entry name" value="ABC transporter C family member 2"/>
    <property type="match status" value="1"/>
</dbReference>
<dbReference type="PROSITE" id="PS00211">
    <property type="entry name" value="ABC_TRANSPORTER_1"/>
    <property type="match status" value="1"/>
</dbReference>
<evidence type="ECO:0000256" key="3">
    <source>
        <dbReference type="ARBA" id="ARBA00022448"/>
    </source>
</evidence>
<evidence type="ECO:0000256" key="10">
    <source>
        <dbReference type="SAM" id="Phobius"/>
    </source>
</evidence>
<dbReference type="InterPro" id="IPR044726">
    <property type="entry name" value="ABCC_6TM_D2"/>
</dbReference>
<evidence type="ECO:0000259" key="11">
    <source>
        <dbReference type="PROSITE" id="PS50893"/>
    </source>
</evidence>
<keyword evidence="8 10" id="KW-1133">Transmembrane helix</keyword>
<keyword evidence="6" id="KW-0547">Nucleotide-binding</keyword>
<dbReference type="Pfam" id="PF00664">
    <property type="entry name" value="ABC_membrane"/>
    <property type="match status" value="1"/>
</dbReference>
<dbReference type="InterPro" id="IPR011527">
    <property type="entry name" value="ABC1_TM_dom"/>
</dbReference>
<dbReference type="PROSITE" id="PS50929">
    <property type="entry name" value="ABC_TM1F"/>
    <property type="match status" value="1"/>
</dbReference>
<dbReference type="Gene3D" id="1.20.1560.10">
    <property type="entry name" value="ABC transporter type 1, transmembrane domain"/>
    <property type="match status" value="1"/>
</dbReference>